<feature type="binding site" evidence="6">
    <location>
        <position position="243"/>
    </location>
    <ligand>
        <name>a divalent metal cation</name>
        <dbReference type="ChEBI" id="CHEBI:60240"/>
        <label>1</label>
    </ligand>
</feature>
<accession>A0A1G1YM19</accession>
<dbReference type="NCBIfam" id="TIGR00500">
    <property type="entry name" value="met_pdase_I"/>
    <property type="match status" value="1"/>
</dbReference>
<dbReference type="AlphaFoldDB" id="A0A1G1YM19"/>
<comment type="catalytic activity">
    <reaction evidence="6 7">
        <text>Release of N-terminal amino acids, preferentially methionine, from peptides and arylamides.</text>
        <dbReference type="EC" id="3.4.11.18"/>
    </reaction>
</comment>
<dbReference type="Gene3D" id="3.90.230.10">
    <property type="entry name" value="Creatinase/methionine aminopeptidase superfamily"/>
    <property type="match status" value="1"/>
</dbReference>
<feature type="binding site" evidence="6">
    <location>
        <position position="212"/>
    </location>
    <ligand>
        <name>a divalent metal cation</name>
        <dbReference type="ChEBI" id="CHEBI:60240"/>
        <label>2</label>
        <note>catalytic</note>
    </ligand>
</feature>
<proteinExistence type="inferred from homology"/>
<organism evidence="9 10">
    <name type="scientific">Candidatus Buchananbacteria bacterium RIFCSPHIGHO2_02_FULL_56_16</name>
    <dbReference type="NCBI Taxonomy" id="1797542"/>
    <lineage>
        <taxon>Bacteria</taxon>
        <taxon>Candidatus Buchananiibacteriota</taxon>
    </lineage>
</organism>
<evidence type="ECO:0000259" key="8">
    <source>
        <dbReference type="Pfam" id="PF00557"/>
    </source>
</evidence>
<dbReference type="GO" id="GO:0005829">
    <property type="term" value="C:cytosol"/>
    <property type="evidence" value="ECO:0007669"/>
    <property type="project" value="TreeGrafter"/>
</dbReference>
<dbReference type="CDD" id="cd01086">
    <property type="entry name" value="MetAP1"/>
    <property type="match status" value="1"/>
</dbReference>
<evidence type="ECO:0000256" key="1">
    <source>
        <dbReference type="ARBA" id="ARBA00002521"/>
    </source>
</evidence>
<dbReference type="InterPro" id="IPR000994">
    <property type="entry name" value="Pept_M24"/>
</dbReference>
<dbReference type="EMBL" id="MHIL01000002">
    <property type="protein sequence ID" value="OGY52497.1"/>
    <property type="molecule type" value="Genomic_DNA"/>
</dbReference>
<dbReference type="GO" id="GO:0006508">
    <property type="term" value="P:proteolysis"/>
    <property type="evidence" value="ECO:0007669"/>
    <property type="project" value="UniProtKB-KW"/>
</dbReference>
<dbReference type="PRINTS" id="PR00599">
    <property type="entry name" value="MAPEPTIDASE"/>
</dbReference>
<sequence length="262" mass="28445">MVTIKTLQEIKVLKTSGRLLGAILQQLADRVRPGVTTAELDRKAEELIRQAGGVPSFKGYRSSRYEPPFLTTICASVNEELVHTPASSRVLRDGDILSIDIGMRYPAKGKGLFTDTALTVAVGTVSPTARRLIAATKTSLERGIEQVKPGNRISDISRAVQRYVEASGFSVIRQLVGHGVGYAVHEEPRIPNFFDPKHEDLELRPGLVIAIEPMVSAGDYLIKTLDDGWTIVMADGSLSAHFEHTVAVTEDGVEVLTDPSNA</sequence>
<evidence type="ECO:0000256" key="7">
    <source>
        <dbReference type="RuleBase" id="RU003653"/>
    </source>
</evidence>
<comment type="cofactor">
    <cofactor evidence="6">
        <name>Co(2+)</name>
        <dbReference type="ChEBI" id="CHEBI:48828"/>
    </cofactor>
    <cofactor evidence="6">
        <name>Zn(2+)</name>
        <dbReference type="ChEBI" id="CHEBI:29105"/>
    </cofactor>
    <cofactor evidence="6">
        <name>Mn(2+)</name>
        <dbReference type="ChEBI" id="CHEBI:29035"/>
    </cofactor>
    <cofactor evidence="6">
        <name>Fe(2+)</name>
        <dbReference type="ChEBI" id="CHEBI:29033"/>
    </cofactor>
    <text evidence="6">Binds 2 divalent metal cations per subunit. Has a high-affinity and a low affinity metal-binding site. The true nature of the physiological cofactor is under debate. The enzyme is active with cobalt, zinc, manganese or divalent iron ions. Most likely, methionine aminopeptidases function as mononuclear Fe(2+)-metalloproteases under physiological conditions, and the catalytically relevant metal-binding site has been assigned to the histidine-containing high-affinity site.</text>
</comment>
<feature type="domain" description="Peptidase M24" evidence="8">
    <location>
        <begin position="13"/>
        <end position="250"/>
    </location>
</feature>
<dbReference type="GO" id="GO:0004239">
    <property type="term" value="F:initiator methionyl aminopeptidase activity"/>
    <property type="evidence" value="ECO:0007669"/>
    <property type="project" value="UniProtKB-UniRule"/>
</dbReference>
<keyword evidence="4 6" id="KW-0479">Metal-binding</keyword>
<evidence type="ECO:0000256" key="5">
    <source>
        <dbReference type="ARBA" id="ARBA00022801"/>
    </source>
</evidence>
<evidence type="ECO:0000256" key="2">
    <source>
        <dbReference type="ARBA" id="ARBA00022438"/>
    </source>
</evidence>
<feature type="binding site" evidence="6">
    <location>
        <position position="185"/>
    </location>
    <ligand>
        <name>substrate</name>
    </ligand>
</feature>
<comment type="subunit">
    <text evidence="6">Monomer.</text>
</comment>
<comment type="caution">
    <text evidence="9">The sequence shown here is derived from an EMBL/GenBank/DDBJ whole genome shotgun (WGS) entry which is preliminary data.</text>
</comment>
<dbReference type="GO" id="GO:0070006">
    <property type="term" value="F:metalloaminopeptidase activity"/>
    <property type="evidence" value="ECO:0007669"/>
    <property type="project" value="UniProtKB-UniRule"/>
</dbReference>
<dbReference type="Pfam" id="PF00557">
    <property type="entry name" value="Peptidase_M24"/>
    <property type="match status" value="1"/>
</dbReference>
<feature type="binding site" evidence="6">
    <location>
        <position position="100"/>
    </location>
    <ligand>
        <name>a divalent metal cation</name>
        <dbReference type="ChEBI" id="CHEBI:60240"/>
        <label>1</label>
    </ligand>
</feature>
<evidence type="ECO:0000256" key="6">
    <source>
        <dbReference type="HAMAP-Rule" id="MF_01974"/>
    </source>
</evidence>
<evidence type="ECO:0000313" key="10">
    <source>
        <dbReference type="Proteomes" id="UP000177310"/>
    </source>
</evidence>
<name>A0A1G1YM19_9BACT</name>
<feature type="binding site" evidence="6">
    <location>
        <position position="83"/>
    </location>
    <ligand>
        <name>substrate</name>
    </ligand>
</feature>
<evidence type="ECO:0000256" key="4">
    <source>
        <dbReference type="ARBA" id="ARBA00022723"/>
    </source>
</evidence>
<dbReference type="HAMAP" id="MF_01974">
    <property type="entry name" value="MetAP_1"/>
    <property type="match status" value="1"/>
</dbReference>
<feature type="binding site" evidence="6">
    <location>
        <position position="115"/>
    </location>
    <ligand>
        <name>a divalent metal cation</name>
        <dbReference type="ChEBI" id="CHEBI:60240"/>
        <label>2</label>
        <note>catalytic</note>
    </ligand>
</feature>
<dbReference type="PANTHER" id="PTHR43330">
    <property type="entry name" value="METHIONINE AMINOPEPTIDASE"/>
    <property type="match status" value="1"/>
</dbReference>
<dbReference type="PANTHER" id="PTHR43330:SF27">
    <property type="entry name" value="METHIONINE AMINOPEPTIDASE"/>
    <property type="match status" value="1"/>
</dbReference>
<keyword evidence="3 6" id="KW-0645">Protease</keyword>
<reference evidence="9 10" key="1">
    <citation type="journal article" date="2016" name="Nat. Commun.">
        <title>Thousands of microbial genomes shed light on interconnected biogeochemical processes in an aquifer system.</title>
        <authorList>
            <person name="Anantharaman K."/>
            <person name="Brown C.T."/>
            <person name="Hug L.A."/>
            <person name="Sharon I."/>
            <person name="Castelle C.J."/>
            <person name="Probst A.J."/>
            <person name="Thomas B.C."/>
            <person name="Singh A."/>
            <person name="Wilkins M.J."/>
            <person name="Karaoz U."/>
            <person name="Brodie E.L."/>
            <person name="Williams K.H."/>
            <person name="Hubbard S.S."/>
            <person name="Banfield J.F."/>
        </authorList>
    </citation>
    <scope>NUCLEOTIDE SEQUENCE [LARGE SCALE GENOMIC DNA]</scope>
</reference>
<evidence type="ECO:0000256" key="3">
    <source>
        <dbReference type="ARBA" id="ARBA00022670"/>
    </source>
</evidence>
<gene>
    <name evidence="6" type="primary">map</name>
    <name evidence="9" type="ORF">A3J59_01965</name>
</gene>
<dbReference type="SUPFAM" id="SSF55920">
    <property type="entry name" value="Creatinase/aminopeptidase"/>
    <property type="match status" value="1"/>
</dbReference>
<keyword evidence="5 6" id="KW-0378">Hydrolase</keyword>
<dbReference type="InterPro" id="IPR002467">
    <property type="entry name" value="Pept_M24A_MAP1"/>
</dbReference>
<dbReference type="STRING" id="1797542.A3J59_01965"/>
<feature type="binding site" evidence="6">
    <location>
        <position position="115"/>
    </location>
    <ligand>
        <name>a divalent metal cation</name>
        <dbReference type="ChEBI" id="CHEBI:60240"/>
        <label>1</label>
    </ligand>
</feature>
<feature type="binding site" evidence="6">
    <location>
        <position position="243"/>
    </location>
    <ligand>
        <name>a divalent metal cation</name>
        <dbReference type="ChEBI" id="CHEBI:60240"/>
        <label>2</label>
        <note>catalytic</note>
    </ligand>
</feature>
<dbReference type="InterPro" id="IPR036005">
    <property type="entry name" value="Creatinase/aminopeptidase-like"/>
</dbReference>
<keyword evidence="2 6" id="KW-0031">Aminopeptidase</keyword>
<comment type="function">
    <text evidence="1 6">Removes the N-terminal methionine from nascent proteins. The N-terminal methionine is often cleaved when the second residue in the primary sequence is small and uncharged (Met-Ala-, Cys, Gly, Pro, Ser, Thr, or Val). Requires deformylation of the N(alpha)-formylated initiator methionine before it can be hydrolyzed.</text>
</comment>
<dbReference type="GO" id="GO:0046872">
    <property type="term" value="F:metal ion binding"/>
    <property type="evidence" value="ECO:0007669"/>
    <property type="project" value="UniProtKB-UniRule"/>
</dbReference>
<comment type="similarity">
    <text evidence="6">Belongs to the peptidase M24A family. Methionine aminopeptidase type 1 subfamily.</text>
</comment>
<feature type="binding site" evidence="6">
    <location>
        <position position="178"/>
    </location>
    <ligand>
        <name>a divalent metal cation</name>
        <dbReference type="ChEBI" id="CHEBI:60240"/>
        <label>2</label>
        <note>catalytic</note>
    </ligand>
</feature>
<dbReference type="Proteomes" id="UP000177310">
    <property type="component" value="Unassembled WGS sequence"/>
</dbReference>
<protein>
    <recommendedName>
        <fullName evidence="6 7">Methionine aminopeptidase</fullName>
        <shortName evidence="6">MAP</shortName>
        <shortName evidence="6">MetAP</shortName>
        <ecNumber evidence="6 7">3.4.11.18</ecNumber>
    </recommendedName>
    <alternativeName>
        <fullName evidence="6">Peptidase M</fullName>
    </alternativeName>
</protein>
<evidence type="ECO:0000313" key="9">
    <source>
        <dbReference type="EMBL" id="OGY52497.1"/>
    </source>
</evidence>
<dbReference type="EC" id="3.4.11.18" evidence="6 7"/>
<dbReference type="InterPro" id="IPR001714">
    <property type="entry name" value="Pept_M24_MAP"/>
</dbReference>